<accession>A0A101M3M5</accession>
<evidence type="ECO:0000313" key="1">
    <source>
        <dbReference type="EMBL" id="KUM50479.1"/>
    </source>
</evidence>
<proteinExistence type="predicted"/>
<gene>
    <name evidence="1" type="ORF">ABT39_MTgene322</name>
</gene>
<organism evidence="1">
    <name type="scientific">Picea glauca</name>
    <name type="common">White spruce</name>
    <name type="synonym">Pinus glauca</name>
    <dbReference type="NCBI Taxonomy" id="3330"/>
    <lineage>
        <taxon>Eukaryota</taxon>
        <taxon>Viridiplantae</taxon>
        <taxon>Streptophyta</taxon>
        <taxon>Embryophyta</taxon>
        <taxon>Tracheophyta</taxon>
        <taxon>Spermatophyta</taxon>
        <taxon>Pinopsida</taxon>
        <taxon>Pinidae</taxon>
        <taxon>Conifers I</taxon>
        <taxon>Pinales</taxon>
        <taxon>Pinaceae</taxon>
        <taxon>Picea</taxon>
    </lineage>
</organism>
<reference evidence="1" key="1">
    <citation type="journal article" date="2015" name="Genome Biol. Evol.">
        <title>Organellar Genomes of White Spruce (Picea glauca): Assembly and Annotation.</title>
        <authorList>
            <person name="Jackman S.D."/>
            <person name="Warren R.L."/>
            <person name="Gibb E.A."/>
            <person name="Vandervalk B.P."/>
            <person name="Mohamadi H."/>
            <person name="Chu J."/>
            <person name="Raymond A."/>
            <person name="Pleasance S."/>
            <person name="Coope R."/>
            <person name="Wildung M.R."/>
            <person name="Ritland C.E."/>
            <person name="Bousquet J."/>
            <person name="Jones S.J."/>
            <person name="Bohlmann J."/>
            <person name="Birol I."/>
        </authorList>
    </citation>
    <scope>NUCLEOTIDE SEQUENCE [LARGE SCALE GENOMIC DNA]</scope>
    <source>
        <tissue evidence="1">Flushing bud</tissue>
    </source>
</reference>
<dbReference type="EMBL" id="LKAM01000001">
    <property type="protein sequence ID" value="KUM50479.1"/>
    <property type="molecule type" value="Genomic_DNA"/>
</dbReference>
<sequence>MVKQEGSGSIQPCGTVWGLSSPNIRCKVSNFQGAVLDGLNPPCRTGWGWPERSFRKYVSTGSN</sequence>
<name>A0A101M3M5_PICGL</name>
<protein>
    <submittedName>
        <fullName evidence="1">Uncharacterized protein</fullName>
    </submittedName>
</protein>
<geneLocation type="mitochondrion" evidence="1"/>
<keyword evidence="1" id="KW-0496">Mitochondrion</keyword>
<comment type="caution">
    <text evidence="1">The sequence shown here is derived from an EMBL/GenBank/DDBJ whole genome shotgun (WGS) entry which is preliminary data.</text>
</comment>
<dbReference type="AlphaFoldDB" id="A0A101M3M5"/>